<evidence type="ECO:0000313" key="2">
    <source>
        <dbReference type="Proteomes" id="UP000546257"/>
    </source>
</evidence>
<dbReference type="GO" id="GO:0015074">
    <property type="term" value="P:DNA integration"/>
    <property type="evidence" value="ECO:0007669"/>
    <property type="project" value="InterPro"/>
</dbReference>
<proteinExistence type="predicted"/>
<dbReference type="InterPro" id="IPR013762">
    <property type="entry name" value="Integrase-like_cat_sf"/>
</dbReference>
<reference evidence="1 2" key="1">
    <citation type="submission" date="2020-08" db="EMBL/GenBank/DDBJ databases">
        <authorList>
            <person name="Seo M.-J."/>
        </authorList>
    </citation>
    <scope>NUCLEOTIDE SEQUENCE [LARGE SCALE GENOMIC DNA]</scope>
    <source>
        <strain evidence="1 2">MBLA0160</strain>
    </source>
</reference>
<name>A0A7J9SGN1_9EURY</name>
<dbReference type="EMBL" id="JACKXD010000002">
    <property type="protein sequence ID" value="MBB6646115.1"/>
    <property type="molecule type" value="Genomic_DNA"/>
</dbReference>
<comment type="caution">
    <text evidence="1">The sequence shown here is derived from an EMBL/GenBank/DDBJ whole genome shotgun (WGS) entry which is preliminary data.</text>
</comment>
<evidence type="ECO:0000313" key="1">
    <source>
        <dbReference type="EMBL" id="MBB6646115.1"/>
    </source>
</evidence>
<keyword evidence="2" id="KW-1185">Reference proteome</keyword>
<accession>A0A7J9SGN1</accession>
<evidence type="ECO:0008006" key="3">
    <source>
        <dbReference type="Google" id="ProtNLM"/>
    </source>
</evidence>
<dbReference type="GO" id="GO:0006310">
    <property type="term" value="P:DNA recombination"/>
    <property type="evidence" value="ECO:0007669"/>
    <property type="project" value="InterPro"/>
</dbReference>
<dbReference type="GO" id="GO:0003677">
    <property type="term" value="F:DNA binding"/>
    <property type="evidence" value="ECO:0007669"/>
    <property type="project" value="InterPro"/>
</dbReference>
<dbReference type="AlphaFoldDB" id="A0A7J9SGN1"/>
<gene>
    <name evidence="1" type="ORF">H5V44_07410</name>
</gene>
<dbReference type="Proteomes" id="UP000546257">
    <property type="component" value="Unassembled WGS sequence"/>
</dbReference>
<dbReference type="Gene3D" id="1.10.443.10">
    <property type="entry name" value="Intergrase catalytic core"/>
    <property type="match status" value="1"/>
</dbReference>
<protein>
    <recommendedName>
        <fullName evidence="3">Site-specific integrase</fullName>
    </recommendedName>
</protein>
<sequence>MNRESVTEKGGREPLFTTPTRRLYDSILRKDLYAITRPCCVGTGCPHDRDPDGCDATTKKQASGCPSSLSAHPLRRSAITYHLNQDIPKEKISGRANVSVSVLETHYDARTEDQKAANRKQVLEEL</sequence>
<dbReference type="RefSeq" id="WP_185192471.1">
    <property type="nucleotide sequence ID" value="NZ_JACKXD010000002.1"/>
</dbReference>
<organism evidence="1 2">
    <name type="scientific">Halobellus ruber</name>
    <dbReference type="NCBI Taxonomy" id="2761102"/>
    <lineage>
        <taxon>Archaea</taxon>
        <taxon>Methanobacteriati</taxon>
        <taxon>Methanobacteriota</taxon>
        <taxon>Stenosarchaea group</taxon>
        <taxon>Halobacteria</taxon>
        <taxon>Halobacteriales</taxon>
        <taxon>Haloferacaceae</taxon>
        <taxon>Halobellus</taxon>
    </lineage>
</organism>